<dbReference type="OrthoDB" id="270970at2759"/>
<proteinExistence type="predicted"/>
<dbReference type="SUPFAM" id="SSF49562">
    <property type="entry name" value="C2 domain (Calcium/lipid-binding domain, CaLB)"/>
    <property type="match status" value="1"/>
</dbReference>
<dbReference type="Pfam" id="PF00168">
    <property type="entry name" value="C2"/>
    <property type="match status" value="1"/>
</dbReference>
<organism evidence="2 3">
    <name type="scientific">Symbiodinium microadriaticum</name>
    <name type="common">Dinoflagellate</name>
    <name type="synonym">Zooxanthella microadriatica</name>
    <dbReference type="NCBI Taxonomy" id="2951"/>
    <lineage>
        <taxon>Eukaryota</taxon>
        <taxon>Sar</taxon>
        <taxon>Alveolata</taxon>
        <taxon>Dinophyceae</taxon>
        <taxon>Suessiales</taxon>
        <taxon>Symbiodiniaceae</taxon>
        <taxon>Symbiodinium</taxon>
    </lineage>
</organism>
<accession>A0A1Q9CZM3</accession>
<evidence type="ECO:0000313" key="3">
    <source>
        <dbReference type="Proteomes" id="UP000186817"/>
    </source>
</evidence>
<dbReference type="Gene3D" id="2.60.40.150">
    <property type="entry name" value="C2 domain"/>
    <property type="match status" value="1"/>
</dbReference>
<dbReference type="EMBL" id="LSRX01000818">
    <property type="protein sequence ID" value="OLP88375.1"/>
    <property type="molecule type" value="Genomic_DNA"/>
</dbReference>
<dbReference type="CDD" id="cd00030">
    <property type="entry name" value="C2"/>
    <property type="match status" value="1"/>
</dbReference>
<name>A0A1Q9CZM3_SYMMI</name>
<keyword evidence="3" id="KW-1185">Reference proteome</keyword>
<evidence type="ECO:0000313" key="2">
    <source>
        <dbReference type="EMBL" id="OLP88375.1"/>
    </source>
</evidence>
<dbReference type="InterPro" id="IPR035892">
    <property type="entry name" value="C2_domain_sf"/>
</dbReference>
<comment type="caution">
    <text evidence="2">The sequence shown here is derived from an EMBL/GenBank/DDBJ whole genome shotgun (WGS) entry which is preliminary data.</text>
</comment>
<protein>
    <recommendedName>
        <fullName evidence="1">C2 domain-containing protein</fullName>
    </recommendedName>
</protein>
<gene>
    <name evidence="2" type="ORF">AK812_SmicGene30310</name>
</gene>
<feature type="domain" description="C2" evidence="1">
    <location>
        <begin position="350"/>
        <end position="417"/>
    </location>
</feature>
<dbReference type="AlphaFoldDB" id="A0A1Q9CZM3"/>
<dbReference type="Proteomes" id="UP000186817">
    <property type="component" value="Unassembled WGS sequence"/>
</dbReference>
<evidence type="ECO:0000259" key="1">
    <source>
        <dbReference type="Pfam" id="PF00168"/>
    </source>
</evidence>
<dbReference type="InterPro" id="IPR000008">
    <property type="entry name" value="C2_dom"/>
</dbReference>
<sequence>MPESAARPEEIVAAAETGTVLTSFASDALANLQLEKLKASMSQGKVFMAAERKDNDDISDTGMNPAANPTTQREIMALANAAMVAAQALQASAEAMCAASIRSSGGFAEANKVLKYPEPFGSENHDGDVLAWHDWCHGFKAWIIFAQPEYDTELELIEESVEQEVSLAETAAKTRMRSLKLYAILSDDVPMVDDPEDFTEPPVEDRDPDMQFKNFVVQREMLDEKIVAHTLEREMLDDLEALMGGYVEKLDMVNDKVEKVLEHLEILLSFAPTPRGRVHHISHGSELSSYLIARQACRMEFKLQMKLGIHKNTSASGLVHDSHVGQLRGSAGVSLERRSAVTLGVFVDPRGLPKMDSLSLSDPFAVVKAIKGNNRTINAARQMAEAWYFNRPNTLTPVWDEEFDFAVAPHLMTEVVLGWDSSGRGNEGKLTFSSMGRSLPRPDLWPCHCAAAPISLDSGSDLATLLKTIVLGYEVMSAARNGLKTGGRFWTLGNGAVRKPRNSDIRLAASFEIVGLRVAVYDSDGPFNSFSGLPSAHLEKRADLQALTCKERDQQGSTPKVTKVVPASTLAAVAVVTVAVDSVVPAAVLVAVSMHTVVKDCVVLVSVVVPVAAVAVEVDSVVLVSVPVVVAAQVS</sequence>
<reference evidence="2 3" key="1">
    <citation type="submission" date="2016-02" db="EMBL/GenBank/DDBJ databases">
        <title>Genome analysis of coral dinoflagellate symbionts highlights evolutionary adaptations to a symbiotic lifestyle.</title>
        <authorList>
            <person name="Aranda M."/>
            <person name="Li Y."/>
            <person name="Liew Y.J."/>
            <person name="Baumgarten S."/>
            <person name="Simakov O."/>
            <person name="Wilson M."/>
            <person name="Piel J."/>
            <person name="Ashoor H."/>
            <person name="Bougouffa S."/>
            <person name="Bajic V.B."/>
            <person name="Ryu T."/>
            <person name="Ravasi T."/>
            <person name="Bayer T."/>
            <person name="Micklem G."/>
            <person name="Kim H."/>
            <person name="Bhak J."/>
            <person name="Lajeunesse T.C."/>
            <person name="Voolstra C.R."/>
        </authorList>
    </citation>
    <scope>NUCLEOTIDE SEQUENCE [LARGE SCALE GENOMIC DNA]</scope>
    <source>
        <strain evidence="2 3">CCMP2467</strain>
    </source>
</reference>